<keyword evidence="3" id="KW-1185">Reference proteome</keyword>
<feature type="region of interest" description="Disordered" evidence="1">
    <location>
        <begin position="210"/>
        <end position="253"/>
    </location>
</feature>
<name>A0A1E1KVP9_9HELO</name>
<evidence type="ECO:0000313" key="3">
    <source>
        <dbReference type="Proteomes" id="UP000178912"/>
    </source>
</evidence>
<dbReference type="AlphaFoldDB" id="A0A1E1KVP9"/>
<proteinExistence type="predicted"/>
<organism evidence="2 3">
    <name type="scientific">Rhynchosporium agropyri</name>
    <dbReference type="NCBI Taxonomy" id="914238"/>
    <lineage>
        <taxon>Eukaryota</taxon>
        <taxon>Fungi</taxon>
        <taxon>Dikarya</taxon>
        <taxon>Ascomycota</taxon>
        <taxon>Pezizomycotina</taxon>
        <taxon>Leotiomycetes</taxon>
        <taxon>Helotiales</taxon>
        <taxon>Ploettnerulaceae</taxon>
        <taxon>Rhynchosporium</taxon>
    </lineage>
</organism>
<dbReference type="OrthoDB" id="10659319at2759"/>
<dbReference type="EMBL" id="FJUX01000055">
    <property type="protein sequence ID" value="CZT02234.1"/>
    <property type="molecule type" value="Genomic_DNA"/>
</dbReference>
<protein>
    <submittedName>
        <fullName evidence="2">Uncharacterized protein</fullName>
    </submittedName>
</protein>
<accession>A0A1E1KVP9</accession>
<reference evidence="3" key="1">
    <citation type="submission" date="2016-03" db="EMBL/GenBank/DDBJ databases">
        <authorList>
            <person name="Guldener U."/>
        </authorList>
    </citation>
    <scope>NUCLEOTIDE SEQUENCE [LARGE SCALE GENOMIC DNA]</scope>
    <source>
        <strain evidence="3">04CH-RAC-A.6.1</strain>
    </source>
</reference>
<evidence type="ECO:0000256" key="1">
    <source>
        <dbReference type="SAM" id="MobiDB-lite"/>
    </source>
</evidence>
<evidence type="ECO:0000313" key="2">
    <source>
        <dbReference type="EMBL" id="CZT02234.1"/>
    </source>
</evidence>
<gene>
    <name evidence="2" type="ORF">RAG0_09483</name>
</gene>
<sequence length="253" mass="28442">MQLLNPLPLSSAPIDLDIEVRGGNGVDTLEAIHLLPPCMAQDRLYAHDILSITELSMRCKQSRPISLGPYANAYREAGQPTSRVDFKIGLVCHGTTDIPKHQQILAHIESSQTGHLRRSMLWLALTRSDVTSPANRMQCAEQALQSLDSFQLEQKDLSPAHQRWLRITCEDIQELLKDLMSQDRAVSFPLDSVVVSLIARLGLRMQESQPITIPEQSERKVSPSVSEDGIFEFSPDKGTLDNYMSQDRTRWPK</sequence>
<dbReference type="Proteomes" id="UP000178912">
    <property type="component" value="Unassembled WGS sequence"/>
</dbReference>